<keyword evidence="1" id="KW-0472">Membrane</keyword>
<organism evidence="2 3">
    <name type="scientific">Sistotremastrum niveocremeum HHB9708</name>
    <dbReference type="NCBI Taxonomy" id="1314777"/>
    <lineage>
        <taxon>Eukaryota</taxon>
        <taxon>Fungi</taxon>
        <taxon>Dikarya</taxon>
        <taxon>Basidiomycota</taxon>
        <taxon>Agaricomycotina</taxon>
        <taxon>Agaricomycetes</taxon>
        <taxon>Sistotremastrales</taxon>
        <taxon>Sistotremastraceae</taxon>
        <taxon>Sertulicium</taxon>
        <taxon>Sertulicium niveocremeum</taxon>
    </lineage>
</organism>
<dbReference type="AlphaFoldDB" id="A0A164SDV7"/>
<accession>A0A164SDV7</accession>
<keyword evidence="1" id="KW-1133">Transmembrane helix</keyword>
<sequence length="163" mass="18643">MLFINYFFILTIIPTLVLSAIDGVYPVVKYPALHSFDYPVEFSTTSTYEVWADYTVIIGWSKCFPGPHATLGGFITETVDLIALDRVYTSGEPFVVNLSLKDRVFDVRSRTTFYMIATVTSGLGRSELRHVERYWTNVTVDPRHCSEGCQSKPQQDFRFEDKC</sequence>
<dbReference type="Proteomes" id="UP000076722">
    <property type="component" value="Unassembled WGS sequence"/>
</dbReference>
<evidence type="ECO:0000313" key="2">
    <source>
        <dbReference type="EMBL" id="KZS91383.1"/>
    </source>
</evidence>
<gene>
    <name evidence="2" type="ORF">SISNIDRAFT_487368</name>
</gene>
<dbReference type="EMBL" id="KV419415">
    <property type="protein sequence ID" value="KZS91383.1"/>
    <property type="molecule type" value="Genomic_DNA"/>
</dbReference>
<protein>
    <submittedName>
        <fullName evidence="2">Uncharacterized protein</fullName>
    </submittedName>
</protein>
<evidence type="ECO:0000313" key="3">
    <source>
        <dbReference type="Proteomes" id="UP000076722"/>
    </source>
</evidence>
<evidence type="ECO:0000256" key="1">
    <source>
        <dbReference type="SAM" id="Phobius"/>
    </source>
</evidence>
<proteinExistence type="predicted"/>
<reference evidence="2 3" key="1">
    <citation type="journal article" date="2016" name="Mol. Biol. Evol.">
        <title>Comparative Genomics of Early-Diverging Mushroom-Forming Fungi Provides Insights into the Origins of Lignocellulose Decay Capabilities.</title>
        <authorList>
            <person name="Nagy L.G."/>
            <person name="Riley R."/>
            <person name="Tritt A."/>
            <person name="Adam C."/>
            <person name="Daum C."/>
            <person name="Floudas D."/>
            <person name="Sun H."/>
            <person name="Yadav J.S."/>
            <person name="Pangilinan J."/>
            <person name="Larsson K.H."/>
            <person name="Matsuura K."/>
            <person name="Barry K."/>
            <person name="Labutti K."/>
            <person name="Kuo R."/>
            <person name="Ohm R.A."/>
            <person name="Bhattacharya S.S."/>
            <person name="Shirouzu T."/>
            <person name="Yoshinaga Y."/>
            <person name="Martin F.M."/>
            <person name="Grigoriev I.V."/>
            <person name="Hibbett D.S."/>
        </authorList>
    </citation>
    <scope>NUCLEOTIDE SEQUENCE [LARGE SCALE GENOMIC DNA]</scope>
    <source>
        <strain evidence="2 3">HHB9708</strain>
    </source>
</reference>
<feature type="transmembrane region" description="Helical" evidence="1">
    <location>
        <begin position="6"/>
        <end position="28"/>
    </location>
</feature>
<name>A0A164SDV7_9AGAM</name>
<keyword evidence="1" id="KW-0812">Transmembrane</keyword>
<keyword evidence="3" id="KW-1185">Reference proteome</keyword>